<dbReference type="RefSeq" id="WP_354016470.1">
    <property type="nucleotide sequence ID" value="NZ_JBEWTB010000002.1"/>
</dbReference>
<dbReference type="Pfam" id="PF13280">
    <property type="entry name" value="WYL"/>
    <property type="match status" value="1"/>
</dbReference>
<dbReference type="InterPro" id="IPR051534">
    <property type="entry name" value="CBASS_pafABC_assoc_protein"/>
</dbReference>
<evidence type="ECO:0000313" key="3">
    <source>
        <dbReference type="Proteomes" id="UP001549366"/>
    </source>
</evidence>
<protein>
    <submittedName>
        <fullName evidence="2">DNA-binding transcriptional regulator YafY</fullName>
    </submittedName>
</protein>
<dbReference type="PANTHER" id="PTHR34580">
    <property type="match status" value="1"/>
</dbReference>
<dbReference type="InterPro" id="IPR026881">
    <property type="entry name" value="WYL_dom"/>
</dbReference>
<dbReference type="GO" id="GO:0003677">
    <property type="term" value="F:DNA binding"/>
    <property type="evidence" value="ECO:0007669"/>
    <property type="project" value="UniProtKB-KW"/>
</dbReference>
<sequence length="182" mass="20720">MSKVIVAPETQPLLPPELQEGVFDQVSKALYGNYWLHLTYKNAAGSIRDATVMPLGLAQQGPRLYVVCRFKGYEDDRVLALHRIQSAESSTLTFDRPEEFDLKQFSADGRFTFGRGEKVRLTFSIQKSAGLHILETRLSEDQQHTECDDFYEITATVVRSAQLEWWLGTFGDRVKDIVYKPA</sequence>
<keyword evidence="3" id="KW-1185">Reference proteome</keyword>
<reference evidence="2 3" key="1">
    <citation type="submission" date="2024-06" db="EMBL/GenBank/DDBJ databases">
        <title>Genomic Encyclopedia of Type Strains, Phase V (KMG-V): Genome sequencing to study the core and pangenomes of soil and plant-associated prokaryotes.</title>
        <authorList>
            <person name="Whitman W."/>
        </authorList>
    </citation>
    <scope>NUCLEOTIDE SEQUENCE [LARGE SCALE GENOMIC DNA]</scope>
    <source>
        <strain evidence="2 3">NE40</strain>
    </source>
</reference>
<comment type="caution">
    <text evidence="2">The sequence shown here is derived from an EMBL/GenBank/DDBJ whole genome shotgun (WGS) entry which is preliminary data.</text>
</comment>
<dbReference type="EMBL" id="JBEWTB010000002">
    <property type="protein sequence ID" value="MET4758505.1"/>
    <property type="molecule type" value="Genomic_DNA"/>
</dbReference>
<keyword evidence="2" id="KW-0238">DNA-binding</keyword>
<dbReference type="PANTHER" id="PTHR34580:SF1">
    <property type="entry name" value="PROTEIN PAFC"/>
    <property type="match status" value="1"/>
</dbReference>
<evidence type="ECO:0000313" key="2">
    <source>
        <dbReference type="EMBL" id="MET4758505.1"/>
    </source>
</evidence>
<dbReference type="PROSITE" id="PS52050">
    <property type="entry name" value="WYL"/>
    <property type="match status" value="1"/>
</dbReference>
<proteinExistence type="predicted"/>
<name>A0ABV2SL78_9GAMM</name>
<accession>A0ABV2SL78</accession>
<gene>
    <name evidence="2" type="ORF">V5J35_003697</name>
</gene>
<feature type="domain" description="WYL" evidence="1">
    <location>
        <begin position="22"/>
        <end position="88"/>
    </location>
</feature>
<dbReference type="Proteomes" id="UP001549366">
    <property type="component" value="Unassembled WGS sequence"/>
</dbReference>
<organism evidence="2 3">
    <name type="scientific">Endozoicomonas lisbonensis</name>
    <dbReference type="NCBI Taxonomy" id="3120522"/>
    <lineage>
        <taxon>Bacteria</taxon>
        <taxon>Pseudomonadati</taxon>
        <taxon>Pseudomonadota</taxon>
        <taxon>Gammaproteobacteria</taxon>
        <taxon>Oceanospirillales</taxon>
        <taxon>Endozoicomonadaceae</taxon>
        <taxon>Endozoicomonas</taxon>
    </lineage>
</organism>
<evidence type="ECO:0000259" key="1">
    <source>
        <dbReference type="Pfam" id="PF13280"/>
    </source>
</evidence>